<proteinExistence type="predicted"/>
<dbReference type="EMBL" id="JAPFQO010000003">
    <property type="protein sequence ID" value="MCX2739656.1"/>
    <property type="molecule type" value="Genomic_DNA"/>
</dbReference>
<evidence type="ECO:0000313" key="2">
    <source>
        <dbReference type="Proteomes" id="UP001207228"/>
    </source>
</evidence>
<organism evidence="1 2">
    <name type="scientific">Pontibacter anaerobius</name>
    <dbReference type="NCBI Taxonomy" id="2993940"/>
    <lineage>
        <taxon>Bacteria</taxon>
        <taxon>Pseudomonadati</taxon>
        <taxon>Bacteroidota</taxon>
        <taxon>Cytophagia</taxon>
        <taxon>Cytophagales</taxon>
        <taxon>Hymenobacteraceae</taxon>
        <taxon>Pontibacter</taxon>
    </lineage>
</organism>
<evidence type="ECO:0000313" key="1">
    <source>
        <dbReference type="EMBL" id="MCX2739656.1"/>
    </source>
</evidence>
<reference evidence="1 2" key="1">
    <citation type="submission" date="2022-11" db="EMBL/GenBank/DDBJ databases">
        <title>The characterization of three novel Bacteroidetes species and genomic analysis of their roles in tidal elemental geochemical cycles.</title>
        <authorList>
            <person name="Ma K.-J."/>
        </authorList>
    </citation>
    <scope>NUCLEOTIDE SEQUENCE [LARGE SCALE GENOMIC DNA]</scope>
    <source>
        <strain evidence="1 2">M82</strain>
    </source>
</reference>
<sequence>MRVPQNQPQHPHGEAPLNESHINLMQSWQNLRGLDNKLAQTKFSDLADSPKTSKERRRA</sequence>
<protein>
    <submittedName>
        <fullName evidence="1">Uncharacterized protein</fullName>
    </submittedName>
</protein>
<comment type="caution">
    <text evidence="1">The sequence shown here is derived from an EMBL/GenBank/DDBJ whole genome shotgun (WGS) entry which is preliminary data.</text>
</comment>
<keyword evidence="2" id="KW-1185">Reference proteome</keyword>
<gene>
    <name evidence="1" type="ORF">OO017_06845</name>
</gene>
<dbReference type="Proteomes" id="UP001207228">
    <property type="component" value="Unassembled WGS sequence"/>
</dbReference>
<name>A0ABT3RE22_9BACT</name>
<dbReference type="RefSeq" id="WP_266051718.1">
    <property type="nucleotide sequence ID" value="NZ_JAPFQO010000003.1"/>
</dbReference>
<accession>A0ABT3RE22</accession>